<gene>
    <name evidence="3" type="ORF">KVH43_11805</name>
</gene>
<evidence type="ECO:0000313" key="3">
    <source>
        <dbReference type="EMBL" id="QXM06024.1"/>
    </source>
</evidence>
<dbReference type="Pfam" id="PF00814">
    <property type="entry name" value="TsaD"/>
    <property type="match status" value="1"/>
</dbReference>
<organism evidence="3 4">
    <name type="scientific">Crassaminicella indica</name>
    <dbReference type="NCBI Taxonomy" id="2855394"/>
    <lineage>
        <taxon>Bacteria</taxon>
        <taxon>Bacillati</taxon>
        <taxon>Bacillota</taxon>
        <taxon>Clostridia</taxon>
        <taxon>Eubacteriales</taxon>
        <taxon>Clostridiaceae</taxon>
        <taxon>Crassaminicella</taxon>
    </lineage>
</organism>
<dbReference type="PANTHER" id="PTHR11735:SF6">
    <property type="entry name" value="TRNA N6-ADENOSINE THREONYLCARBAMOYLTRANSFERASE, MITOCHONDRIAL"/>
    <property type="match status" value="1"/>
</dbReference>
<accession>A0ABX8RC35</accession>
<dbReference type="RefSeq" id="WP_218282721.1">
    <property type="nucleotide sequence ID" value="NZ_CP078093.1"/>
</dbReference>
<evidence type="ECO:0000259" key="2">
    <source>
        <dbReference type="Pfam" id="PF00814"/>
    </source>
</evidence>
<evidence type="ECO:0000256" key="1">
    <source>
        <dbReference type="ARBA" id="ARBA00023004"/>
    </source>
</evidence>
<dbReference type="InterPro" id="IPR000905">
    <property type="entry name" value="Gcp-like_dom"/>
</dbReference>
<feature type="domain" description="Gcp-like" evidence="2">
    <location>
        <begin position="68"/>
        <end position="303"/>
    </location>
</feature>
<dbReference type="Proteomes" id="UP000886818">
    <property type="component" value="Chromosome"/>
</dbReference>
<keyword evidence="4" id="KW-1185">Reference proteome</keyword>
<reference evidence="3" key="1">
    <citation type="submission" date="2021-07" db="EMBL/GenBank/DDBJ databases">
        <title>Complete genome sequence of Crassaminicella sp. 143-21, isolated from a deep-sea hydrothermal vent.</title>
        <authorList>
            <person name="Li X."/>
        </authorList>
    </citation>
    <scope>NUCLEOTIDE SEQUENCE</scope>
    <source>
        <strain evidence="3">143-21</strain>
    </source>
</reference>
<evidence type="ECO:0000313" key="4">
    <source>
        <dbReference type="Proteomes" id="UP000886818"/>
    </source>
</evidence>
<dbReference type="EMBL" id="CP078093">
    <property type="protein sequence ID" value="QXM06024.1"/>
    <property type="molecule type" value="Genomic_DNA"/>
</dbReference>
<dbReference type="PANTHER" id="PTHR11735">
    <property type="entry name" value="TRNA N6-ADENOSINE THREONYLCARBAMOYLTRANSFERASE"/>
    <property type="match status" value="1"/>
</dbReference>
<keyword evidence="1" id="KW-0408">Iron</keyword>
<proteinExistence type="predicted"/>
<protein>
    <submittedName>
        <fullName evidence="3">O-sialoglycoprotein endopeptidase</fullName>
    </submittedName>
</protein>
<name>A0ABX8RC35_9CLOT</name>
<sequence>MENLILGIDTSNYTTSIAIVNEQANLILDHRKILVVKEGKRGLRQSDALFQHINNIPILFEKISGLGSYIKAVAVSNRPRPIEGSYMPVFKVAQSIGRTIANTLNCSYKEFSHQEGHIEAAKWSINQKLEHEFIAVHISGGTTEILHVKNNGKLGYNINILGGTSDISAGQFIDRIGVKLGYPFPAGKKMDALALKALSDEIKLSASIKDTHISFSGPETAVYKLIEKNTNQELLAKAVFECISYSLKEAILNALKITGLKQILMIGGVASSSYIRNYLTLNIQKEYEIYFGDSKYCTDNAVGTALLAIK</sequence>